<keyword evidence="2" id="KW-1185">Reference proteome</keyword>
<proteinExistence type="predicted"/>
<sequence>MSAEPPIDEPVSVVRHDECWELQATRLIDEVSRITRARTVQHIGSTAVPGLSAKPIIDLMADVGGADRDAAAQRLTEAGFTDFGEISEGRRYLIRRSAPATNVHFIDASSSLWSDNLVFRDYLRAHPEAASAYDEAKHNASRTGRLLAYSDAKEPLVREIMNTARAWRVELKEAGFNPDQARP</sequence>
<evidence type="ECO:0000313" key="2">
    <source>
        <dbReference type="Proteomes" id="UP000280668"/>
    </source>
</evidence>
<protein>
    <submittedName>
        <fullName evidence="1">GrpB-like predicted nucleotidyltransferase (UPF0157 family)</fullName>
    </submittedName>
</protein>
<dbReference type="InterPro" id="IPR043519">
    <property type="entry name" value="NT_sf"/>
</dbReference>
<comment type="caution">
    <text evidence="1">The sequence shown here is derived from an EMBL/GenBank/DDBJ whole genome shotgun (WGS) entry which is preliminary data.</text>
</comment>
<dbReference type="PANTHER" id="PTHR34822:SF1">
    <property type="entry name" value="GRPB FAMILY PROTEIN"/>
    <property type="match status" value="1"/>
</dbReference>
<dbReference type="RefSeq" id="WP_170163160.1">
    <property type="nucleotide sequence ID" value="NZ_RKHK01000001.1"/>
</dbReference>
<dbReference type="Gene3D" id="3.30.460.10">
    <property type="entry name" value="Beta Polymerase, domain 2"/>
    <property type="match status" value="1"/>
</dbReference>
<dbReference type="Pfam" id="PF04229">
    <property type="entry name" value="GrpB"/>
    <property type="match status" value="1"/>
</dbReference>
<dbReference type="AlphaFoldDB" id="A0A3N2BAK2"/>
<dbReference type="InterPro" id="IPR007344">
    <property type="entry name" value="GrpB/CoaE"/>
</dbReference>
<organism evidence="1 2">
    <name type="scientific">Bogoriella caseilytica</name>
    <dbReference type="NCBI Taxonomy" id="56055"/>
    <lineage>
        <taxon>Bacteria</taxon>
        <taxon>Bacillati</taxon>
        <taxon>Actinomycetota</taxon>
        <taxon>Actinomycetes</taxon>
        <taxon>Micrococcales</taxon>
        <taxon>Bogoriellaceae</taxon>
        <taxon>Bogoriella</taxon>
    </lineage>
</organism>
<dbReference type="GO" id="GO:0016740">
    <property type="term" value="F:transferase activity"/>
    <property type="evidence" value="ECO:0007669"/>
    <property type="project" value="UniProtKB-KW"/>
</dbReference>
<dbReference type="Proteomes" id="UP000280668">
    <property type="component" value="Unassembled WGS sequence"/>
</dbReference>
<accession>A0A3N2BAK2</accession>
<dbReference type="EMBL" id="RKHK01000001">
    <property type="protein sequence ID" value="ROR72192.1"/>
    <property type="molecule type" value="Genomic_DNA"/>
</dbReference>
<reference evidence="1 2" key="1">
    <citation type="submission" date="2018-11" db="EMBL/GenBank/DDBJ databases">
        <title>Sequencing the genomes of 1000 actinobacteria strains.</title>
        <authorList>
            <person name="Klenk H.-P."/>
        </authorList>
    </citation>
    <scope>NUCLEOTIDE SEQUENCE [LARGE SCALE GENOMIC DNA]</scope>
    <source>
        <strain evidence="1 2">DSM 11294</strain>
    </source>
</reference>
<keyword evidence="1" id="KW-0808">Transferase</keyword>
<dbReference type="PANTHER" id="PTHR34822">
    <property type="entry name" value="GRPB DOMAIN PROTEIN (AFU_ORTHOLOGUE AFUA_1G01530)"/>
    <property type="match status" value="1"/>
</dbReference>
<name>A0A3N2BAK2_9MICO</name>
<dbReference type="SUPFAM" id="SSF81301">
    <property type="entry name" value="Nucleotidyltransferase"/>
    <property type="match status" value="1"/>
</dbReference>
<gene>
    <name evidence="1" type="ORF">EDD31_0540</name>
</gene>
<evidence type="ECO:0000313" key="1">
    <source>
        <dbReference type="EMBL" id="ROR72192.1"/>
    </source>
</evidence>